<dbReference type="PROSITE" id="PS00211">
    <property type="entry name" value="ABC_TRANSPORTER_1"/>
    <property type="match status" value="1"/>
</dbReference>
<evidence type="ECO:0000256" key="5">
    <source>
        <dbReference type="ARBA" id="ARBA00022597"/>
    </source>
</evidence>
<protein>
    <submittedName>
        <fullName evidence="12">Ribose ABC transporter (ATP-binding protein)</fullName>
    </submittedName>
</protein>
<dbReference type="CDD" id="cd03215">
    <property type="entry name" value="ABC_Carb_Monos_II"/>
    <property type="match status" value="1"/>
</dbReference>
<evidence type="ECO:0000256" key="10">
    <source>
        <dbReference type="ARBA" id="ARBA00023136"/>
    </source>
</evidence>
<dbReference type="PANTHER" id="PTHR43790:SF3">
    <property type="entry name" value="D-ALLOSE IMPORT ATP-BINDING PROTEIN ALSA-RELATED"/>
    <property type="match status" value="1"/>
</dbReference>
<keyword evidence="9" id="KW-1278">Translocase</keyword>
<keyword evidence="7" id="KW-0547">Nucleotide-binding</keyword>
<dbReference type="EMBL" id="LT669839">
    <property type="protein sequence ID" value="SHD76317.1"/>
    <property type="molecule type" value="Genomic_DNA"/>
</dbReference>
<evidence type="ECO:0000256" key="3">
    <source>
        <dbReference type="ARBA" id="ARBA00022448"/>
    </source>
</evidence>
<dbReference type="SUPFAM" id="SSF52540">
    <property type="entry name" value="P-loop containing nucleoside triphosphate hydrolases"/>
    <property type="match status" value="2"/>
</dbReference>
<sequence>MEPYLVSMENISKSFPGVKALDQVSFQLKAGEVHALLGENGAGKSTLMKVLTGVYHKDNGVIKINGKEVDIADPKAAQELGISIIHQEFNLLPHLTVAQNIFIGREPRKVKGILDEKKLNEDAKKILKRLDLDLEPTDIVKDLSVAEQQMVEIAKAISVDSRVLIMDEPTAALTEGEVEKLFEIIKTFRNEGIGIVYISHKMEEFQHIVDRATVMRDGQYIGTVNFKETTLDHLIQMMVGRDLKDQYPEKHAKIGENFLEVKNISRENVLDNISFNLRKGEILGIAGLMGSGRTELARAIFGADPIDKGEIYLHGKKINISNPGDAISEGIGYLSEDRKRDGLALGLGVEDNIVLASLKDFANKFGIVQRDKTLKESEKQVKDLKVKTPSLAQKVGNLSGGNQQKVIIGKWLCKNMEVFIFDEPMRGIDVGAKYEVYNLMNQLADDGAGIIMISSELPEILGMSDRVLVMCEGRIAAELDIEEADQETIMFYATGGK</sequence>
<evidence type="ECO:0000259" key="11">
    <source>
        <dbReference type="PROSITE" id="PS50893"/>
    </source>
</evidence>
<comment type="subcellular location">
    <subcellularLocation>
        <location evidence="2">Cell inner membrane</location>
    </subcellularLocation>
    <subcellularLocation>
        <location evidence="1">Cell membrane</location>
        <topology evidence="1">Peripheral membrane protein</topology>
    </subcellularLocation>
</comment>
<reference evidence="12 13" key="1">
    <citation type="submission" date="2016-11" db="EMBL/GenBank/DDBJ databases">
        <authorList>
            <person name="Manzoor S."/>
        </authorList>
    </citation>
    <scope>NUCLEOTIDE SEQUENCE [LARGE SCALE GENOMIC DNA]</scope>
    <source>
        <strain evidence="12">Clostridium ultunense strain Esp</strain>
    </source>
</reference>
<dbReference type="Proteomes" id="UP000245423">
    <property type="component" value="Chromosome 1"/>
</dbReference>
<dbReference type="GO" id="GO:0005524">
    <property type="term" value="F:ATP binding"/>
    <property type="evidence" value="ECO:0007669"/>
    <property type="project" value="UniProtKB-KW"/>
</dbReference>
<dbReference type="Pfam" id="PF00005">
    <property type="entry name" value="ABC_tran"/>
    <property type="match status" value="2"/>
</dbReference>
<gene>
    <name evidence="12" type="primary">rbsA</name>
    <name evidence="12" type="ORF">CUESP1_0941</name>
</gene>
<dbReference type="PANTHER" id="PTHR43790">
    <property type="entry name" value="CARBOHYDRATE TRANSPORT ATP-BINDING PROTEIN MG119-RELATED"/>
    <property type="match status" value="1"/>
</dbReference>
<dbReference type="GO" id="GO:0005886">
    <property type="term" value="C:plasma membrane"/>
    <property type="evidence" value="ECO:0007669"/>
    <property type="project" value="UniProtKB-SubCell"/>
</dbReference>
<evidence type="ECO:0000256" key="4">
    <source>
        <dbReference type="ARBA" id="ARBA00022475"/>
    </source>
</evidence>
<name>A0A1M4PLH0_9FIRM</name>
<dbReference type="CDD" id="cd03216">
    <property type="entry name" value="ABC_Carb_Monos_I"/>
    <property type="match status" value="1"/>
</dbReference>
<dbReference type="Gene3D" id="3.40.50.300">
    <property type="entry name" value="P-loop containing nucleotide triphosphate hydrolases"/>
    <property type="match status" value="2"/>
</dbReference>
<dbReference type="InterPro" id="IPR050107">
    <property type="entry name" value="ABC_carbohydrate_import_ATPase"/>
</dbReference>
<dbReference type="GO" id="GO:0015749">
    <property type="term" value="P:monosaccharide transmembrane transport"/>
    <property type="evidence" value="ECO:0007669"/>
    <property type="project" value="UniProtKB-ARBA"/>
</dbReference>
<proteinExistence type="predicted"/>
<keyword evidence="10" id="KW-0472">Membrane</keyword>
<evidence type="ECO:0000256" key="6">
    <source>
        <dbReference type="ARBA" id="ARBA00022737"/>
    </source>
</evidence>
<organism evidence="12 13">
    <name type="scientific">[Clostridium] ultunense Esp</name>
    <dbReference type="NCBI Taxonomy" id="1288971"/>
    <lineage>
        <taxon>Bacteria</taxon>
        <taxon>Bacillati</taxon>
        <taxon>Bacillota</taxon>
        <taxon>Tissierellia</taxon>
        <taxon>Tissierellales</taxon>
        <taxon>Tepidimicrobiaceae</taxon>
        <taxon>Schnuerera</taxon>
    </lineage>
</organism>
<keyword evidence="5" id="KW-0762">Sugar transport</keyword>
<keyword evidence="13" id="KW-1185">Reference proteome</keyword>
<keyword evidence="8 12" id="KW-0067">ATP-binding</keyword>
<feature type="domain" description="ABC transporter" evidence="11">
    <location>
        <begin position="6"/>
        <end position="242"/>
    </location>
</feature>
<accession>A0A1M4PLH0</accession>
<dbReference type="InterPro" id="IPR003593">
    <property type="entry name" value="AAA+_ATPase"/>
</dbReference>
<dbReference type="InterPro" id="IPR003439">
    <property type="entry name" value="ABC_transporter-like_ATP-bd"/>
</dbReference>
<evidence type="ECO:0000313" key="13">
    <source>
        <dbReference type="Proteomes" id="UP000245423"/>
    </source>
</evidence>
<evidence type="ECO:0000256" key="2">
    <source>
        <dbReference type="ARBA" id="ARBA00004533"/>
    </source>
</evidence>
<dbReference type="InterPro" id="IPR027417">
    <property type="entry name" value="P-loop_NTPase"/>
</dbReference>
<evidence type="ECO:0000256" key="7">
    <source>
        <dbReference type="ARBA" id="ARBA00022741"/>
    </source>
</evidence>
<keyword evidence="4" id="KW-1003">Cell membrane</keyword>
<dbReference type="FunFam" id="3.40.50.300:FF:000126">
    <property type="entry name" value="Galactose/methyl galactoside import ATP-binding protein MglA"/>
    <property type="match status" value="1"/>
</dbReference>
<keyword evidence="6" id="KW-0677">Repeat</keyword>
<dbReference type="SMART" id="SM00382">
    <property type="entry name" value="AAA"/>
    <property type="match status" value="2"/>
</dbReference>
<dbReference type="InterPro" id="IPR017871">
    <property type="entry name" value="ABC_transporter-like_CS"/>
</dbReference>
<evidence type="ECO:0000256" key="1">
    <source>
        <dbReference type="ARBA" id="ARBA00004202"/>
    </source>
</evidence>
<evidence type="ECO:0000256" key="8">
    <source>
        <dbReference type="ARBA" id="ARBA00022840"/>
    </source>
</evidence>
<keyword evidence="3" id="KW-0813">Transport</keyword>
<dbReference type="GO" id="GO:0016887">
    <property type="term" value="F:ATP hydrolysis activity"/>
    <property type="evidence" value="ECO:0007669"/>
    <property type="project" value="InterPro"/>
</dbReference>
<dbReference type="OrthoDB" id="9771863at2"/>
<dbReference type="RefSeq" id="WP_109840493.1">
    <property type="nucleotide sequence ID" value="NZ_LT669839.1"/>
</dbReference>
<dbReference type="PROSITE" id="PS50893">
    <property type="entry name" value="ABC_TRANSPORTER_2"/>
    <property type="match status" value="2"/>
</dbReference>
<dbReference type="AlphaFoldDB" id="A0A1M4PLH0"/>
<feature type="domain" description="ABC transporter" evidence="11">
    <location>
        <begin position="254"/>
        <end position="497"/>
    </location>
</feature>
<dbReference type="FunFam" id="3.40.50.300:FF:000127">
    <property type="entry name" value="Ribose import ATP-binding protein RbsA"/>
    <property type="match status" value="1"/>
</dbReference>
<evidence type="ECO:0000256" key="9">
    <source>
        <dbReference type="ARBA" id="ARBA00022967"/>
    </source>
</evidence>
<evidence type="ECO:0000313" key="12">
    <source>
        <dbReference type="EMBL" id="SHD76317.1"/>
    </source>
</evidence>